<comment type="caution">
    <text evidence="2">The sequence shown here is derived from an EMBL/GenBank/DDBJ whole genome shotgun (WGS) entry which is preliminary data.</text>
</comment>
<keyword evidence="1" id="KW-0472">Membrane</keyword>
<evidence type="ECO:0000313" key="3">
    <source>
        <dbReference type="Proteomes" id="UP000265801"/>
    </source>
</evidence>
<reference evidence="2 3" key="1">
    <citation type="submission" date="2018-09" db="EMBL/GenBank/DDBJ databases">
        <title>Bacillus saliacetes sp. nov., isolated from Thai shrimp paste (Ka-pi).</title>
        <authorList>
            <person name="Daroonpunt R."/>
            <person name="Tanasupawat S."/>
            <person name="Yiamsombut S."/>
        </authorList>
    </citation>
    <scope>NUCLEOTIDE SEQUENCE [LARGE SCALE GENOMIC DNA]</scope>
    <source>
        <strain evidence="2 3">SKP7-4</strain>
    </source>
</reference>
<dbReference type="Proteomes" id="UP000265801">
    <property type="component" value="Unassembled WGS sequence"/>
</dbReference>
<gene>
    <name evidence="2" type="ORF">D3H55_10260</name>
</gene>
<evidence type="ECO:0000256" key="1">
    <source>
        <dbReference type="SAM" id="Phobius"/>
    </source>
</evidence>
<protein>
    <recommendedName>
        <fullName evidence="4">Permease</fullName>
    </recommendedName>
</protein>
<dbReference type="OrthoDB" id="2657646at2"/>
<proteinExistence type="predicted"/>
<keyword evidence="3" id="KW-1185">Reference proteome</keyword>
<evidence type="ECO:0000313" key="2">
    <source>
        <dbReference type="EMBL" id="RIW33974.1"/>
    </source>
</evidence>
<dbReference type="AlphaFoldDB" id="A0A3A1R4F8"/>
<feature type="transmembrane region" description="Helical" evidence="1">
    <location>
        <begin position="82"/>
        <end position="102"/>
    </location>
</feature>
<keyword evidence="1" id="KW-0812">Transmembrane</keyword>
<keyword evidence="1" id="KW-1133">Transmembrane helix</keyword>
<evidence type="ECO:0008006" key="4">
    <source>
        <dbReference type="Google" id="ProtNLM"/>
    </source>
</evidence>
<organism evidence="2 3">
    <name type="scientific">Bacillus salacetis</name>
    <dbReference type="NCBI Taxonomy" id="2315464"/>
    <lineage>
        <taxon>Bacteria</taxon>
        <taxon>Bacillati</taxon>
        <taxon>Bacillota</taxon>
        <taxon>Bacilli</taxon>
        <taxon>Bacillales</taxon>
        <taxon>Bacillaceae</taxon>
        <taxon>Bacillus</taxon>
    </lineage>
</organism>
<dbReference type="EMBL" id="QXIR01000012">
    <property type="protein sequence ID" value="RIW33974.1"/>
    <property type="molecule type" value="Genomic_DNA"/>
</dbReference>
<feature type="transmembrane region" description="Helical" evidence="1">
    <location>
        <begin position="54"/>
        <end position="76"/>
    </location>
</feature>
<accession>A0A3A1R4F8</accession>
<dbReference type="RefSeq" id="WP_119546821.1">
    <property type="nucleotide sequence ID" value="NZ_QXIR01000012.1"/>
</dbReference>
<sequence length="108" mass="12411">MSKEIYCDACQKQIKVRDDLITATIMFEVAPFHENCYGTSIKGAKTLFISNEPINGFAGSAFTVFSVIIAILWAVFTEDAMRWVSLLALIPVVYRLFSYFRYERHLEK</sequence>
<name>A0A3A1R4F8_9BACI</name>